<dbReference type="GeneID" id="27347921"/>
<dbReference type="VEuPathDB" id="FungiDB:PV07_08727"/>
<organism evidence="1 2">
    <name type="scientific">Cladophialophora immunda</name>
    <dbReference type="NCBI Taxonomy" id="569365"/>
    <lineage>
        <taxon>Eukaryota</taxon>
        <taxon>Fungi</taxon>
        <taxon>Dikarya</taxon>
        <taxon>Ascomycota</taxon>
        <taxon>Pezizomycotina</taxon>
        <taxon>Eurotiomycetes</taxon>
        <taxon>Chaetothyriomycetidae</taxon>
        <taxon>Chaetothyriales</taxon>
        <taxon>Herpotrichiellaceae</taxon>
        <taxon>Cladophialophora</taxon>
    </lineage>
</organism>
<dbReference type="AlphaFoldDB" id="A0A0D2C544"/>
<proteinExistence type="predicted"/>
<dbReference type="RefSeq" id="XP_016245776.1">
    <property type="nucleotide sequence ID" value="XM_016395920.1"/>
</dbReference>
<gene>
    <name evidence="1" type="ORF">PV07_08727</name>
</gene>
<reference evidence="1 2" key="1">
    <citation type="submission" date="2015-01" db="EMBL/GenBank/DDBJ databases">
        <title>The Genome Sequence of Cladophialophora immunda CBS83496.</title>
        <authorList>
            <consortium name="The Broad Institute Genomics Platform"/>
            <person name="Cuomo C."/>
            <person name="de Hoog S."/>
            <person name="Gorbushina A."/>
            <person name="Stielow B."/>
            <person name="Teixiera M."/>
            <person name="Abouelleil A."/>
            <person name="Chapman S.B."/>
            <person name="Priest M."/>
            <person name="Young S.K."/>
            <person name="Wortman J."/>
            <person name="Nusbaum C."/>
            <person name="Birren B."/>
        </authorList>
    </citation>
    <scope>NUCLEOTIDE SEQUENCE [LARGE SCALE GENOMIC DNA]</scope>
    <source>
        <strain evidence="1 2">CBS 83496</strain>
    </source>
</reference>
<evidence type="ECO:0000313" key="1">
    <source>
        <dbReference type="EMBL" id="KIW25560.1"/>
    </source>
</evidence>
<dbReference type="EMBL" id="KN847044">
    <property type="protein sequence ID" value="KIW25560.1"/>
    <property type="molecule type" value="Genomic_DNA"/>
</dbReference>
<name>A0A0D2C544_9EURO</name>
<dbReference type="HOGENOM" id="CLU_1408596_0_0_1"/>
<dbReference type="Proteomes" id="UP000054466">
    <property type="component" value="Unassembled WGS sequence"/>
</dbReference>
<protein>
    <submittedName>
        <fullName evidence="1">Uncharacterized protein</fullName>
    </submittedName>
</protein>
<keyword evidence="2" id="KW-1185">Reference proteome</keyword>
<sequence length="193" mass="21286">MESSHGDAPDVAGDKAAGVAWHARDKIHERRSSILVASNKAASPLGLPPYPPNADLEGKATQICVTVAWLRKETPPDATVRSDSYLHACLMATAWLHGTIFSSVSTVLVPLLGCFFDELFHMLNIRHADEEAVRLNASNRLIELSSLQFGRDGARTYLQAVLEKVWTDPDGFMIRAVRLKTKPRSLSKRNDQP</sequence>
<evidence type="ECO:0000313" key="2">
    <source>
        <dbReference type="Proteomes" id="UP000054466"/>
    </source>
</evidence>
<accession>A0A0D2C544</accession>